<accession>A0A7S2ARA1</accession>
<dbReference type="EMBL" id="HBGS01004682">
    <property type="protein sequence ID" value="CAD9374984.1"/>
    <property type="molecule type" value="Transcribed_RNA"/>
</dbReference>
<evidence type="ECO:0000256" key="1">
    <source>
        <dbReference type="SAM" id="MobiDB-lite"/>
    </source>
</evidence>
<feature type="region of interest" description="Disordered" evidence="1">
    <location>
        <begin position="15"/>
        <end position="38"/>
    </location>
</feature>
<sequence length="109" mass="12750">MIKCMKKELDRALDDDHSAADSDDVDSEYAIHSRPSSPSDVWKHDLRWTDENLKYLKGQSVRWQKVLWFEDHMFVMNLQDGIVYIDPWGVPCDMEQSSLAAFEDLLRTS</sequence>
<name>A0A7S2ARA1_9STRA</name>
<reference evidence="2" key="1">
    <citation type="submission" date="2021-01" db="EMBL/GenBank/DDBJ databases">
        <authorList>
            <person name="Corre E."/>
            <person name="Pelletier E."/>
            <person name="Niang G."/>
            <person name="Scheremetjew M."/>
            <person name="Finn R."/>
            <person name="Kale V."/>
            <person name="Holt S."/>
            <person name="Cochrane G."/>
            <person name="Meng A."/>
            <person name="Brown T."/>
            <person name="Cohen L."/>
        </authorList>
    </citation>
    <scope>NUCLEOTIDE SEQUENCE</scope>
    <source>
        <strain evidence="2">CCMP1381</strain>
    </source>
</reference>
<dbReference type="AlphaFoldDB" id="A0A7S2ARA1"/>
<organism evidence="2">
    <name type="scientific">Octactis speculum</name>
    <dbReference type="NCBI Taxonomy" id="3111310"/>
    <lineage>
        <taxon>Eukaryota</taxon>
        <taxon>Sar</taxon>
        <taxon>Stramenopiles</taxon>
        <taxon>Ochrophyta</taxon>
        <taxon>Dictyochophyceae</taxon>
        <taxon>Dictyochales</taxon>
        <taxon>Dictyochaceae</taxon>
        <taxon>Octactis</taxon>
    </lineage>
</organism>
<gene>
    <name evidence="2" type="ORF">DSPE1174_LOCUS2411</name>
</gene>
<evidence type="ECO:0000313" key="2">
    <source>
        <dbReference type="EMBL" id="CAD9374984.1"/>
    </source>
</evidence>
<protein>
    <submittedName>
        <fullName evidence="2">Uncharacterized protein</fullName>
    </submittedName>
</protein>
<proteinExistence type="predicted"/>